<sequence length="292" mass="32354">MARGNFNRFHIIQSESADSPLAPWQLKLNDIIFGAESRAGKLFDVALIMAIGLSVLAVMLESVTAVRISYQGLLNFIEWTFTLAFTVEYLLRLSCVRHPLKYAFSFYGIVDLLSIIPTYLTILIPGANTFLVIRILRILRVFRVLKLFSYMHEAEQLVWAMRSSKRKILVFLYFVSTLVVVFGAIMYLVEGPENGFTSIPKSIYWAIVTLTTVGYGDVAPATALGQLIASATMITGYAIIAVPTGIYTAELTQAMRTQRDARGCIGCGITGHEIDAEYCRVCGDALPAPEEL</sequence>
<dbReference type="PANTHER" id="PTHR11537:SF254">
    <property type="entry name" value="POTASSIUM VOLTAGE-GATED CHANNEL PROTEIN SHAB"/>
    <property type="match status" value="1"/>
</dbReference>
<gene>
    <name evidence="14" type="ORF">REIFOR_00895</name>
</gene>
<feature type="transmembrane region" description="Helical" evidence="12">
    <location>
        <begin position="42"/>
        <end position="60"/>
    </location>
</feature>
<dbReference type="Pfam" id="PF00520">
    <property type="entry name" value="Ion_trans"/>
    <property type="match status" value="1"/>
</dbReference>
<dbReference type="Gene3D" id="1.10.287.70">
    <property type="match status" value="1"/>
</dbReference>
<evidence type="ECO:0000313" key="15">
    <source>
        <dbReference type="Proteomes" id="UP000229757"/>
    </source>
</evidence>
<keyword evidence="8 12" id="KW-1133">Transmembrane helix</keyword>
<dbReference type="SUPFAM" id="SSF81324">
    <property type="entry name" value="Voltage-gated potassium channels"/>
    <property type="match status" value="1"/>
</dbReference>
<name>A0A2K8KMH8_9GAMM</name>
<dbReference type="InterPro" id="IPR005821">
    <property type="entry name" value="Ion_trans_dom"/>
</dbReference>
<evidence type="ECO:0000256" key="11">
    <source>
        <dbReference type="ARBA" id="ARBA00023303"/>
    </source>
</evidence>
<dbReference type="Gene3D" id="1.20.120.350">
    <property type="entry name" value="Voltage-gated potassium channels. Chain C"/>
    <property type="match status" value="1"/>
</dbReference>
<evidence type="ECO:0000256" key="5">
    <source>
        <dbReference type="ARBA" id="ARBA00022826"/>
    </source>
</evidence>
<keyword evidence="9" id="KW-0406">Ion transport</keyword>
<dbReference type="Proteomes" id="UP000229757">
    <property type="component" value="Chromosome"/>
</dbReference>
<dbReference type="GO" id="GO:0001508">
    <property type="term" value="P:action potential"/>
    <property type="evidence" value="ECO:0007669"/>
    <property type="project" value="TreeGrafter"/>
</dbReference>
<feature type="transmembrane region" description="Helical" evidence="12">
    <location>
        <begin position="72"/>
        <end position="91"/>
    </location>
</feature>
<dbReference type="PANTHER" id="PTHR11537">
    <property type="entry name" value="VOLTAGE-GATED POTASSIUM CHANNEL"/>
    <property type="match status" value="1"/>
</dbReference>
<keyword evidence="2" id="KW-0813">Transport</keyword>
<evidence type="ECO:0000259" key="13">
    <source>
        <dbReference type="Pfam" id="PF00520"/>
    </source>
</evidence>
<keyword evidence="15" id="KW-1185">Reference proteome</keyword>
<evidence type="ECO:0000256" key="3">
    <source>
        <dbReference type="ARBA" id="ARBA00022538"/>
    </source>
</evidence>
<evidence type="ECO:0000256" key="4">
    <source>
        <dbReference type="ARBA" id="ARBA00022692"/>
    </source>
</evidence>
<organism evidence="14 15">
    <name type="scientific">Reinekea forsetii</name>
    <dbReference type="NCBI Taxonomy" id="1336806"/>
    <lineage>
        <taxon>Bacteria</taxon>
        <taxon>Pseudomonadati</taxon>
        <taxon>Pseudomonadota</taxon>
        <taxon>Gammaproteobacteria</taxon>
        <taxon>Oceanospirillales</taxon>
        <taxon>Saccharospirillaceae</taxon>
        <taxon>Reinekea</taxon>
    </lineage>
</organism>
<dbReference type="AlphaFoldDB" id="A0A2K8KMH8"/>
<evidence type="ECO:0000256" key="8">
    <source>
        <dbReference type="ARBA" id="ARBA00022989"/>
    </source>
</evidence>
<keyword evidence="4 12" id="KW-0812">Transmembrane</keyword>
<accession>A0A2K8KMH8</accession>
<evidence type="ECO:0000256" key="10">
    <source>
        <dbReference type="ARBA" id="ARBA00023136"/>
    </source>
</evidence>
<dbReference type="RefSeq" id="WP_100256434.1">
    <property type="nucleotide sequence ID" value="NZ_CP011797.1"/>
</dbReference>
<evidence type="ECO:0000256" key="2">
    <source>
        <dbReference type="ARBA" id="ARBA00022448"/>
    </source>
</evidence>
<evidence type="ECO:0000256" key="12">
    <source>
        <dbReference type="SAM" id="Phobius"/>
    </source>
</evidence>
<dbReference type="KEGG" id="rfo:REIFOR_00895"/>
<evidence type="ECO:0000256" key="7">
    <source>
        <dbReference type="ARBA" id="ARBA00022958"/>
    </source>
</evidence>
<feature type="transmembrane region" description="Helical" evidence="12">
    <location>
        <begin position="227"/>
        <end position="249"/>
    </location>
</feature>
<comment type="subcellular location">
    <subcellularLocation>
        <location evidence="1">Membrane</location>
        <topology evidence="1">Multi-pass membrane protein</topology>
    </subcellularLocation>
</comment>
<dbReference type="PRINTS" id="PR00169">
    <property type="entry name" value="KCHANNEL"/>
</dbReference>
<proteinExistence type="predicted"/>
<keyword evidence="10 12" id="KW-0472">Membrane</keyword>
<keyword evidence="3" id="KW-0633">Potassium transport</keyword>
<keyword evidence="11" id="KW-0407">Ion channel</keyword>
<dbReference type="GO" id="GO:0005249">
    <property type="term" value="F:voltage-gated potassium channel activity"/>
    <property type="evidence" value="ECO:0007669"/>
    <property type="project" value="InterPro"/>
</dbReference>
<dbReference type="InterPro" id="IPR027359">
    <property type="entry name" value="Volt_channel_dom_sf"/>
</dbReference>
<evidence type="ECO:0000313" key="14">
    <source>
        <dbReference type="EMBL" id="ATX76063.1"/>
    </source>
</evidence>
<dbReference type="OrthoDB" id="9799090at2"/>
<dbReference type="EMBL" id="CP011797">
    <property type="protein sequence ID" value="ATX76063.1"/>
    <property type="molecule type" value="Genomic_DNA"/>
</dbReference>
<dbReference type="GO" id="GO:0008076">
    <property type="term" value="C:voltage-gated potassium channel complex"/>
    <property type="evidence" value="ECO:0007669"/>
    <property type="project" value="InterPro"/>
</dbReference>
<feature type="domain" description="Ion transport" evidence="13">
    <location>
        <begin position="41"/>
        <end position="253"/>
    </location>
</feature>
<keyword evidence="5" id="KW-0631">Potassium channel</keyword>
<keyword evidence="6" id="KW-0851">Voltage-gated channel</keyword>
<reference evidence="14 15" key="1">
    <citation type="journal article" date="2017" name="Environ. Microbiol.">
        <title>Genomic and physiological analyses of 'Reinekea forsetii' reveal a versatile opportunistic lifestyle during spring algae blooms.</title>
        <authorList>
            <person name="Avci B."/>
            <person name="Hahnke R.L."/>
            <person name="Chafee M."/>
            <person name="Fischer T."/>
            <person name="Gruber-Vodicka H."/>
            <person name="Tegetmeyer H.E."/>
            <person name="Harder J."/>
            <person name="Fuchs B.M."/>
            <person name="Amann R.I."/>
            <person name="Teeling H."/>
        </authorList>
    </citation>
    <scope>NUCLEOTIDE SEQUENCE [LARGE SCALE GENOMIC DNA]</scope>
    <source>
        <strain evidence="14 15">Hel1_31_D35</strain>
    </source>
</reference>
<evidence type="ECO:0000256" key="1">
    <source>
        <dbReference type="ARBA" id="ARBA00004141"/>
    </source>
</evidence>
<feature type="transmembrane region" description="Helical" evidence="12">
    <location>
        <begin position="168"/>
        <end position="189"/>
    </location>
</feature>
<keyword evidence="7" id="KW-0630">Potassium</keyword>
<protein>
    <submittedName>
        <fullName evidence="14">Iron transporter</fullName>
    </submittedName>
</protein>
<evidence type="ECO:0000256" key="9">
    <source>
        <dbReference type="ARBA" id="ARBA00023065"/>
    </source>
</evidence>
<evidence type="ECO:0000256" key="6">
    <source>
        <dbReference type="ARBA" id="ARBA00022882"/>
    </source>
</evidence>
<dbReference type="InterPro" id="IPR028325">
    <property type="entry name" value="VG_K_chnl"/>
</dbReference>